<evidence type="ECO:0000313" key="2">
    <source>
        <dbReference type="Proteomes" id="UP000053593"/>
    </source>
</evidence>
<protein>
    <submittedName>
        <fullName evidence="1">Uncharacterized protein</fullName>
    </submittedName>
</protein>
<proteinExistence type="predicted"/>
<sequence>MSELHFDTVSIDFAECNKYIGLQCLRILRNPSQNAAEVINFVKLEWINHLLEKPSRSSSEEDEIFQVLMKNLSAIQTSEDAKKAIATPAIPARSKLFTSGYENSSVPNRSGYKNSRTLAPRDDGPTDYFVAGNKWQAPHIQIVHHRIRWLRIWNMGSIRYRRKNIQLLLSVATSMVYSVGLTLPLRVSTVNPSLPTAILYGAEFSKFSIISTSLGAPATMVSVTIAKYKELSLDGDDLLELTWIIVVECT</sequence>
<accession>A0A0D0CH60</accession>
<dbReference type="OrthoDB" id="10656653at2759"/>
<dbReference type="AlphaFoldDB" id="A0A0D0CH60"/>
<dbReference type="HOGENOM" id="CLU_1111512_0_0_1"/>
<dbReference type="EMBL" id="KN834769">
    <property type="protein sequence ID" value="KIK61984.1"/>
    <property type="molecule type" value="Genomic_DNA"/>
</dbReference>
<name>A0A0D0CH60_9AGAR</name>
<gene>
    <name evidence="1" type="ORF">GYMLUDRAFT_243131</name>
</gene>
<organism evidence="1 2">
    <name type="scientific">Collybiopsis luxurians FD-317 M1</name>
    <dbReference type="NCBI Taxonomy" id="944289"/>
    <lineage>
        <taxon>Eukaryota</taxon>
        <taxon>Fungi</taxon>
        <taxon>Dikarya</taxon>
        <taxon>Basidiomycota</taxon>
        <taxon>Agaricomycotina</taxon>
        <taxon>Agaricomycetes</taxon>
        <taxon>Agaricomycetidae</taxon>
        <taxon>Agaricales</taxon>
        <taxon>Marasmiineae</taxon>
        <taxon>Omphalotaceae</taxon>
        <taxon>Collybiopsis</taxon>
        <taxon>Collybiopsis luxurians</taxon>
    </lineage>
</organism>
<keyword evidence="2" id="KW-1185">Reference proteome</keyword>
<evidence type="ECO:0000313" key="1">
    <source>
        <dbReference type="EMBL" id="KIK61984.1"/>
    </source>
</evidence>
<reference evidence="1 2" key="1">
    <citation type="submission" date="2014-04" db="EMBL/GenBank/DDBJ databases">
        <title>Evolutionary Origins and Diversification of the Mycorrhizal Mutualists.</title>
        <authorList>
            <consortium name="DOE Joint Genome Institute"/>
            <consortium name="Mycorrhizal Genomics Consortium"/>
            <person name="Kohler A."/>
            <person name="Kuo A."/>
            <person name="Nagy L.G."/>
            <person name="Floudas D."/>
            <person name="Copeland A."/>
            <person name="Barry K.W."/>
            <person name="Cichocki N."/>
            <person name="Veneault-Fourrey C."/>
            <person name="LaButti K."/>
            <person name="Lindquist E.A."/>
            <person name="Lipzen A."/>
            <person name="Lundell T."/>
            <person name="Morin E."/>
            <person name="Murat C."/>
            <person name="Riley R."/>
            <person name="Ohm R."/>
            <person name="Sun H."/>
            <person name="Tunlid A."/>
            <person name="Henrissat B."/>
            <person name="Grigoriev I.V."/>
            <person name="Hibbett D.S."/>
            <person name="Martin F."/>
        </authorList>
    </citation>
    <scope>NUCLEOTIDE SEQUENCE [LARGE SCALE GENOMIC DNA]</scope>
    <source>
        <strain evidence="1 2">FD-317 M1</strain>
    </source>
</reference>
<dbReference type="Proteomes" id="UP000053593">
    <property type="component" value="Unassembled WGS sequence"/>
</dbReference>